<reference evidence="1 2" key="1">
    <citation type="submission" date="2015-01" db="EMBL/GenBank/DDBJ databases">
        <title>Genome sequence of Mycobacterium llatzerense and Mycobacterium immunogenum recovered from brain abscess.</title>
        <authorList>
            <person name="Greninger A.L."/>
            <person name="Langelier C."/>
            <person name="Cunningham G."/>
            <person name="Chiu C.Y."/>
            <person name="Miller S."/>
        </authorList>
    </citation>
    <scope>NUCLEOTIDE SEQUENCE [LARGE SCALE GENOMIC DNA]</scope>
    <source>
        <strain evidence="1 2">CLUC14</strain>
    </source>
</reference>
<proteinExistence type="predicted"/>
<dbReference type="EMBL" id="JXST01000006">
    <property type="protein sequence ID" value="KIU17885.1"/>
    <property type="molecule type" value="Genomic_DNA"/>
</dbReference>
<dbReference type="AlphaFoldDB" id="A0A0D1LAR1"/>
<accession>A0A0D1LAR1</accession>
<sequence length="280" mass="31338">MPDNTIELPNHTVELIDETGADGPLFLATANSAHNLEQRVIDIRKEAPDAFPPRTVPERVVTDKDSFAAELERRKLIEGVSTVWGNRQRGEFTAVYDELDPSAVRDYTRRHDRLVLRFIKDPDWDTLFKAADGEYHSQEKFADLIESAGHLITSHPAADLVELVNNIRGSSKGSFESRINRSTGSLNLTYSEEVTVRGKSTTSSGELEVPKDITFAARPFEDYPLVTVKCWLRLLISGGQMRMGLFPQPYEHLVRDAWNVVTGQVAEQIGAKVYAANIGR</sequence>
<keyword evidence="2" id="KW-1185">Reference proteome</keyword>
<dbReference type="PATRIC" id="fig|280871.6.peg.1319"/>
<dbReference type="STRING" id="280871.TL10_06410"/>
<comment type="caution">
    <text evidence="1">The sequence shown here is derived from an EMBL/GenBank/DDBJ whole genome shotgun (WGS) entry which is preliminary data.</text>
</comment>
<evidence type="ECO:0000313" key="1">
    <source>
        <dbReference type="EMBL" id="KIU17885.1"/>
    </source>
</evidence>
<dbReference type="Pfam" id="PF10065">
    <property type="entry name" value="DUF2303"/>
    <property type="match status" value="1"/>
</dbReference>
<dbReference type="OrthoDB" id="4548805at2"/>
<protein>
    <recommendedName>
        <fullName evidence="3">DUF2303 domain-containing protein</fullName>
    </recommendedName>
</protein>
<gene>
    <name evidence="1" type="ORF">TL10_06410</name>
</gene>
<evidence type="ECO:0000313" key="2">
    <source>
        <dbReference type="Proteomes" id="UP000032221"/>
    </source>
</evidence>
<evidence type="ECO:0008006" key="3">
    <source>
        <dbReference type="Google" id="ProtNLM"/>
    </source>
</evidence>
<dbReference type="Proteomes" id="UP000032221">
    <property type="component" value="Unassembled WGS sequence"/>
</dbReference>
<dbReference type="RefSeq" id="WP_043984957.1">
    <property type="nucleotide sequence ID" value="NZ_JXST01000006.1"/>
</dbReference>
<name>A0A0D1LAR1_9MYCO</name>
<dbReference type="InterPro" id="IPR019276">
    <property type="entry name" value="DUF2303"/>
</dbReference>
<organism evidence="1 2">
    <name type="scientific">Mycolicibacterium llatzerense</name>
    <dbReference type="NCBI Taxonomy" id="280871"/>
    <lineage>
        <taxon>Bacteria</taxon>
        <taxon>Bacillati</taxon>
        <taxon>Actinomycetota</taxon>
        <taxon>Actinomycetes</taxon>
        <taxon>Mycobacteriales</taxon>
        <taxon>Mycobacteriaceae</taxon>
        <taxon>Mycolicibacterium</taxon>
    </lineage>
</organism>